<dbReference type="AlphaFoldDB" id="A8N1U9"/>
<dbReference type="KEGG" id="cci:CC1G_03642"/>
<feature type="transmembrane region" description="Helical" evidence="2">
    <location>
        <begin position="173"/>
        <end position="194"/>
    </location>
</feature>
<feature type="transmembrane region" description="Helical" evidence="2">
    <location>
        <begin position="247"/>
        <end position="271"/>
    </location>
</feature>
<proteinExistence type="predicted"/>
<evidence type="ECO:0000256" key="2">
    <source>
        <dbReference type="SAM" id="Phobius"/>
    </source>
</evidence>
<feature type="transmembrane region" description="Helical" evidence="2">
    <location>
        <begin position="99"/>
        <end position="117"/>
    </location>
</feature>
<accession>A8N1U9</accession>
<organism evidence="3 4">
    <name type="scientific">Coprinopsis cinerea (strain Okayama-7 / 130 / ATCC MYA-4618 / FGSC 9003)</name>
    <name type="common">Inky cap fungus</name>
    <name type="synonym">Hormographiella aspergillata</name>
    <dbReference type="NCBI Taxonomy" id="240176"/>
    <lineage>
        <taxon>Eukaryota</taxon>
        <taxon>Fungi</taxon>
        <taxon>Dikarya</taxon>
        <taxon>Basidiomycota</taxon>
        <taxon>Agaricomycotina</taxon>
        <taxon>Agaricomycetes</taxon>
        <taxon>Agaricomycetidae</taxon>
        <taxon>Agaricales</taxon>
        <taxon>Agaricineae</taxon>
        <taxon>Psathyrellaceae</taxon>
        <taxon>Coprinopsis</taxon>
    </lineage>
</organism>
<evidence type="ECO:0000256" key="1">
    <source>
        <dbReference type="SAM" id="MobiDB-lite"/>
    </source>
</evidence>
<dbReference type="Proteomes" id="UP000001861">
    <property type="component" value="Unassembled WGS sequence"/>
</dbReference>
<evidence type="ECO:0000313" key="4">
    <source>
        <dbReference type="Proteomes" id="UP000001861"/>
    </source>
</evidence>
<dbReference type="eggNOG" id="ENOG502SN4X">
    <property type="taxonomic scope" value="Eukaryota"/>
</dbReference>
<gene>
    <name evidence="3" type="ORF">CC1G_03642</name>
</gene>
<feature type="transmembrane region" description="Helical" evidence="2">
    <location>
        <begin position="414"/>
        <end position="437"/>
    </location>
</feature>
<reference evidence="3 4" key="1">
    <citation type="journal article" date="2010" name="Proc. Natl. Acad. Sci. U.S.A.">
        <title>Insights into evolution of multicellular fungi from the assembled chromosomes of the mushroom Coprinopsis cinerea (Coprinus cinereus).</title>
        <authorList>
            <person name="Stajich J.E."/>
            <person name="Wilke S.K."/>
            <person name="Ahren D."/>
            <person name="Au C.H."/>
            <person name="Birren B.W."/>
            <person name="Borodovsky M."/>
            <person name="Burns C."/>
            <person name="Canback B."/>
            <person name="Casselton L.A."/>
            <person name="Cheng C.K."/>
            <person name="Deng J."/>
            <person name="Dietrich F.S."/>
            <person name="Fargo D.C."/>
            <person name="Farman M.L."/>
            <person name="Gathman A.C."/>
            <person name="Goldberg J."/>
            <person name="Guigo R."/>
            <person name="Hoegger P.J."/>
            <person name="Hooker J.B."/>
            <person name="Huggins A."/>
            <person name="James T.Y."/>
            <person name="Kamada T."/>
            <person name="Kilaru S."/>
            <person name="Kodira C."/>
            <person name="Kues U."/>
            <person name="Kupfer D."/>
            <person name="Kwan H.S."/>
            <person name="Lomsadze A."/>
            <person name="Li W."/>
            <person name="Lilly W.W."/>
            <person name="Ma L.J."/>
            <person name="Mackey A.J."/>
            <person name="Manning G."/>
            <person name="Martin F."/>
            <person name="Muraguchi H."/>
            <person name="Natvig D.O."/>
            <person name="Palmerini H."/>
            <person name="Ramesh M.A."/>
            <person name="Rehmeyer C.J."/>
            <person name="Roe B.A."/>
            <person name="Shenoy N."/>
            <person name="Stanke M."/>
            <person name="Ter-Hovhannisyan V."/>
            <person name="Tunlid A."/>
            <person name="Velagapudi R."/>
            <person name="Vision T.J."/>
            <person name="Zeng Q."/>
            <person name="Zolan M.E."/>
            <person name="Pukkila P.J."/>
        </authorList>
    </citation>
    <scope>NUCLEOTIDE SEQUENCE [LARGE SCALE GENOMIC DNA]</scope>
    <source>
        <strain evidence="4">Okayama-7 / 130 / ATCC MYA-4618 / FGSC 9003</strain>
    </source>
</reference>
<keyword evidence="4" id="KW-1185">Reference proteome</keyword>
<feature type="compositionally biased region" description="Low complexity" evidence="1">
    <location>
        <begin position="22"/>
        <end position="45"/>
    </location>
</feature>
<dbReference type="RefSeq" id="XP_001828848.2">
    <property type="nucleotide sequence ID" value="XM_001828796.2"/>
</dbReference>
<protein>
    <submittedName>
        <fullName evidence="3">Uncharacterized protein</fullName>
    </submittedName>
</protein>
<feature type="transmembrane region" description="Helical" evidence="2">
    <location>
        <begin position="443"/>
        <end position="463"/>
    </location>
</feature>
<sequence>MSTGALDPNAIPPPQDSASATPSSPQDAHSSPASSSSQPSITPTPTRCRHSEVVVELTTTLVIQDYEMWYRPTPIRSFQPTYRPLMDGSLVTPPFSEDLFNASFSLFVLGALSAVFIRNIITSADYIRRGKVKKKILFYLLLTSQLVAPVSLTPLVLSYFWESIDCTRQAALVVRLSCLGAMVSLGILISGILGIKAYKCLENSRIVPLVLFVLQGAASAVVIADVIQTRGIRRLVGGCVQRINLLYARIFVGLQVLQGLFVCLCFVYASYRSHSNPAARGRISLRLSMEDTELELPACCEEEIRQQPQGRGWWDYVPRTNDSNRREKPPREGSFLWLKHLFVRRTKCPLQVPSHLMTAEPKELHDDPHTRLTGGLPNHPRTHHSSSPSLSINSGLSRLFPRMELFRQVLSDELLYTTFITSTCTVVAILVAISVNFKTCLSVTGWIAVNWAFISLLIVHSLGRVIHRHERESWIQHSAASRTALTRGPTRNPTWESRSTVATRRSRSVLSKKRERSFPGRAASNRDPSDPFDEARPLEEERFSWNFGTIEPSPPLPAHTTPAAVSARNATKQGDQNNIQDFQSEPVRQRKISWQSHATASKGGF</sequence>
<feature type="region of interest" description="Disordered" evidence="1">
    <location>
        <begin position="362"/>
        <end position="390"/>
    </location>
</feature>
<feature type="transmembrane region" description="Helical" evidence="2">
    <location>
        <begin position="137"/>
        <end position="161"/>
    </location>
</feature>
<keyword evidence="2" id="KW-0812">Transmembrane</keyword>
<dbReference type="OrthoDB" id="3267487at2759"/>
<keyword evidence="2" id="KW-1133">Transmembrane helix</keyword>
<feature type="compositionally biased region" description="Polar residues" evidence="1">
    <location>
        <begin position="480"/>
        <end position="496"/>
    </location>
</feature>
<evidence type="ECO:0000313" key="3">
    <source>
        <dbReference type="EMBL" id="EAU92855.2"/>
    </source>
</evidence>
<dbReference type="InParanoid" id="A8N1U9"/>
<dbReference type="GeneID" id="6005274"/>
<dbReference type="EMBL" id="AACS02000001">
    <property type="protein sequence ID" value="EAU92855.2"/>
    <property type="molecule type" value="Genomic_DNA"/>
</dbReference>
<name>A8N1U9_COPC7</name>
<feature type="compositionally biased region" description="Polar residues" evidence="1">
    <location>
        <begin position="568"/>
        <end position="583"/>
    </location>
</feature>
<feature type="compositionally biased region" description="Basic residues" evidence="1">
    <location>
        <begin position="504"/>
        <end position="515"/>
    </location>
</feature>
<keyword evidence="2" id="KW-0472">Membrane</keyword>
<dbReference type="VEuPathDB" id="FungiDB:CC1G_03642"/>
<feature type="region of interest" description="Disordered" evidence="1">
    <location>
        <begin position="1"/>
        <end position="49"/>
    </location>
</feature>
<feature type="region of interest" description="Disordered" evidence="1">
    <location>
        <begin position="480"/>
        <end position="535"/>
    </location>
</feature>
<dbReference type="HOGENOM" id="CLU_026506_0_0_1"/>
<feature type="region of interest" description="Disordered" evidence="1">
    <location>
        <begin position="547"/>
        <end position="605"/>
    </location>
</feature>
<feature type="transmembrane region" description="Helical" evidence="2">
    <location>
        <begin position="206"/>
        <end position="227"/>
    </location>
</feature>
<dbReference type="OMA" id="RRFTGTC"/>
<comment type="caution">
    <text evidence="3">The sequence shown here is derived from an EMBL/GenBank/DDBJ whole genome shotgun (WGS) entry which is preliminary data.</text>
</comment>